<dbReference type="Pfam" id="PF00439">
    <property type="entry name" value="Bromodomain"/>
    <property type="match status" value="1"/>
</dbReference>
<reference evidence="4" key="2">
    <citation type="submission" date="2025-09" db="UniProtKB">
        <authorList>
            <consortium name="Ensembl"/>
        </authorList>
    </citation>
    <scope>IDENTIFICATION</scope>
</reference>
<dbReference type="Gene3D" id="1.20.920.10">
    <property type="entry name" value="Bromodomain-like"/>
    <property type="match status" value="1"/>
</dbReference>
<protein>
    <recommendedName>
        <fullName evidence="3">Bromo domain-containing protein</fullName>
    </recommendedName>
</protein>
<dbReference type="InterPro" id="IPR001487">
    <property type="entry name" value="Bromodomain"/>
</dbReference>
<dbReference type="Ensembl" id="ENSLLET00000046527.1">
    <property type="protein sequence ID" value="ENSLLEP00000044738.1"/>
    <property type="gene ID" value="ENSLLEG00000028389.1"/>
</dbReference>
<dbReference type="SMART" id="SM00297">
    <property type="entry name" value="BROMO"/>
    <property type="match status" value="1"/>
</dbReference>
<reference evidence="4" key="1">
    <citation type="submission" date="2025-08" db="UniProtKB">
        <authorList>
            <consortium name="Ensembl"/>
        </authorList>
    </citation>
    <scope>IDENTIFICATION</scope>
</reference>
<evidence type="ECO:0000313" key="4">
    <source>
        <dbReference type="Ensembl" id="ENSLLEP00000044738.1"/>
    </source>
</evidence>
<proteinExistence type="predicted"/>
<dbReference type="PANTHER" id="PTHR22880:SF225">
    <property type="entry name" value="BROMODOMAIN-CONTAINING PROTEIN BET-1-RELATED"/>
    <property type="match status" value="1"/>
</dbReference>
<dbReference type="InterPro" id="IPR036427">
    <property type="entry name" value="Bromodomain-like_sf"/>
</dbReference>
<dbReference type="GO" id="GO:0000785">
    <property type="term" value="C:chromatin"/>
    <property type="evidence" value="ECO:0007669"/>
    <property type="project" value="TreeGrafter"/>
</dbReference>
<dbReference type="AlphaFoldDB" id="A0A8C5QXI6"/>
<feature type="domain" description="Bromo" evidence="3">
    <location>
        <begin position="36"/>
        <end position="97"/>
    </location>
</feature>
<organism evidence="4 5">
    <name type="scientific">Leptobrachium leishanense</name>
    <name type="common">Leishan spiny toad</name>
    <dbReference type="NCBI Taxonomy" id="445787"/>
    <lineage>
        <taxon>Eukaryota</taxon>
        <taxon>Metazoa</taxon>
        <taxon>Chordata</taxon>
        <taxon>Craniata</taxon>
        <taxon>Vertebrata</taxon>
        <taxon>Euteleostomi</taxon>
        <taxon>Amphibia</taxon>
        <taxon>Batrachia</taxon>
        <taxon>Anura</taxon>
        <taxon>Pelobatoidea</taxon>
        <taxon>Megophryidae</taxon>
        <taxon>Leptobrachium</taxon>
    </lineage>
</organism>
<dbReference type="OrthoDB" id="21449at2759"/>
<evidence type="ECO:0000256" key="2">
    <source>
        <dbReference type="PROSITE-ProRule" id="PRU00035"/>
    </source>
</evidence>
<evidence type="ECO:0000259" key="3">
    <source>
        <dbReference type="PROSITE" id="PS50014"/>
    </source>
</evidence>
<dbReference type="GO" id="GO:0005634">
    <property type="term" value="C:nucleus"/>
    <property type="evidence" value="ECO:0007669"/>
    <property type="project" value="TreeGrafter"/>
</dbReference>
<dbReference type="GO" id="GO:0006338">
    <property type="term" value="P:chromatin remodeling"/>
    <property type="evidence" value="ECO:0007669"/>
    <property type="project" value="TreeGrafter"/>
</dbReference>
<evidence type="ECO:0000313" key="5">
    <source>
        <dbReference type="Proteomes" id="UP000694569"/>
    </source>
</evidence>
<sequence>WYTCFPQPAFSEHFLQRKRNMTTLEYLEKVVLKTLWNHKYSWIFQHPTDETNFLSNNTNVIKNPPDLMTIRKKFDTKSYMTAVECLQDFHSIFRNCYLKFRDLLTTNTANLMN</sequence>
<dbReference type="PANTHER" id="PTHR22880">
    <property type="entry name" value="FALZ-RELATED BROMODOMAIN-CONTAINING PROTEINS"/>
    <property type="match status" value="1"/>
</dbReference>
<accession>A0A8C5QXI6</accession>
<evidence type="ECO:0000256" key="1">
    <source>
        <dbReference type="ARBA" id="ARBA00023117"/>
    </source>
</evidence>
<dbReference type="PROSITE" id="PS50014">
    <property type="entry name" value="BROMODOMAIN_2"/>
    <property type="match status" value="1"/>
</dbReference>
<dbReference type="PRINTS" id="PR00503">
    <property type="entry name" value="BROMODOMAIN"/>
</dbReference>
<dbReference type="SUPFAM" id="SSF47370">
    <property type="entry name" value="Bromodomain"/>
    <property type="match status" value="1"/>
</dbReference>
<dbReference type="InterPro" id="IPR050935">
    <property type="entry name" value="Bromo_chromatin_reader"/>
</dbReference>
<dbReference type="GO" id="GO:0006355">
    <property type="term" value="P:regulation of DNA-templated transcription"/>
    <property type="evidence" value="ECO:0007669"/>
    <property type="project" value="TreeGrafter"/>
</dbReference>
<name>A0A8C5QXI6_9ANUR</name>
<keyword evidence="5" id="KW-1185">Reference proteome</keyword>
<keyword evidence="1 2" id="KW-0103">Bromodomain</keyword>
<dbReference type="Proteomes" id="UP000694569">
    <property type="component" value="Unplaced"/>
</dbReference>